<gene>
    <name evidence="1 3" type="ORF">CBG26635</name>
    <name evidence="1" type="ORF">CBG_26635</name>
</gene>
<name>B6IDZ9_CAEBR</name>
<organism evidence="1 2">
    <name type="scientific">Caenorhabditis briggsae</name>
    <dbReference type="NCBI Taxonomy" id="6238"/>
    <lineage>
        <taxon>Eukaryota</taxon>
        <taxon>Metazoa</taxon>
        <taxon>Ecdysozoa</taxon>
        <taxon>Nematoda</taxon>
        <taxon>Chromadorea</taxon>
        <taxon>Rhabditida</taxon>
        <taxon>Rhabditina</taxon>
        <taxon>Rhabditomorpha</taxon>
        <taxon>Rhabditoidea</taxon>
        <taxon>Rhabditidae</taxon>
        <taxon>Peloderinae</taxon>
        <taxon>Caenorhabditis</taxon>
    </lineage>
</organism>
<dbReference type="EMBL" id="HE601343">
    <property type="protein sequence ID" value="CAS01063.1"/>
    <property type="molecule type" value="Genomic_DNA"/>
</dbReference>
<reference evidence="1 2" key="1">
    <citation type="journal article" date="2003" name="PLoS Biol.">
        <title>The genome sequence of Caenorhabditis briggsae: a platform for comparative genomics.</title>
        <authorList>
            <person name="Stein L.D."/>
            <person name="Bao Z."/>
            <person name="Blasiar D."/>
            <person name="Blumenthal T."/>
            <person name="Brent M.R."/>
            <person name="Chen N."/>
            <person name="Chinwalla A."/>
            <person name="Clarke L."/>
            <person name="Clee C."/>
            <person name="Coghlan A."/>
            <person name="Coulson A."/>
            <person name="D'Eustachio P."/>
            <person name="Fitch D.H."/>
            <person name="Fulton L.A."/>
            <person name="Fulton R.E."/>
            <person name="Griffiths-Jones S."/>
            <person name="Harris T.W."/>
            <person name="Hillier L.W."/>
            <person name="Kamath R."/>
            <person name="Kuwabara P.E."/>
            <person name="Mardis E.R."/>
            <person name="Marra M.A."/>
            <person name="Miner T.L."/>
            <person name="Minx P."/>
            <person name="Mullikin J.C."/>
            <person name="Plumb R.W."/>
            <person name="Rogers J."/>
            <person name="Schein J.E."/>
            <person name="Sohrmann M."/>
            <person name="Spieth J."/>
            <person name="Stajich J.E."/>
            <person name="Wei C."/>
            <person name="Willey D."/>
            <person name="Wilson R.K."/>
            <person name="Durbin R."/>
            <person name="Waterston R.H."/>
        </authorList>
    </citation>
    <scope>NUCLEOTIDE SEQUENCE [LARGE SCALE GENOMIC DNA]</scope>
    <source>
        <strain evidence="1 2">AF16</strain>
    </source>
</reference>
<sequence length="89" mass="10238">MDPPDYYTKPTKFKNGKMTDLGIGRVLEYMSFERSYSKKSEFVPNTPTIRISVFTTMKSDCALCHVALQFQLMPTLSNVRFDARNISKC</sequence>
<reference evidence="1 2" key="2">
    <citation type="journal article" date="2011" name="PLoS Genet.">
        <title>Caenorhabditis briggsae recombinant inbred line genotypes reveal inter-strain incompatibility and the evolution of recombination.</title>
        <authorList>
            <person name="Ross J.A."/>
            <person name="Koboldt D.C."/>
            <person name="Staisch J.E."/>
            <person name="Chamberlin H.M."/>
            <person name="Gupta B.P."/>
            <person name="Miller R.D."/>
            <person name="Baird S.E."/>
            <person name="Haag E.S."/>
        </authorList>
    </citation>
    <scope>NUCLEOTIDE SEQUENCE [LARGE SCALE GENOMIC DNA]</scope>
    <source>
        <strain evidence="1 2">AF16</strain>
    </source>
</reference>
<evidence type="ECO:0000313" key="2">
    <source>
        <dbReference type="Proteomes" id="UP000008549"/>
    </source>
</evidence>
<keyword evidence="2" id="KW-1185">Reference proteome</keyword>
<dbReference type="GeneID" id="68918112"/>
<protein>
    <submittedName>
        <fullName evidence="1">Protein CBG26635</fullName>
    </submittedName>
</protein>
<dbReference type="AlphaFoldDB" id="B6IDZ9"/>
<dbReference type="HOGENOM" id="CLU_2456788_0_0_1"/>
<dbReference type="RefSeq" id="XP_045100620.1">
    <property type="nucleotide sequence ID" value="XM_045243131.1"/>
</dbReference>
<accession>B6IDZ9</accession>
<dbReference type="KEGG" id="cbr:CBG_26635"/>
<dbReference type="CTD" id="68918112"/>
<dbReference type="Proteomes" id="UP000008549">
    <property type="component" value="Unassembled WGS sequence"/>
</dbReference>
<evidence type="ECO:0000313" key="1">
    <source>
        <dbReference type="EMBL" id="CAS01063.1"/>
    </source>
</evidence>
<dbReference type="WormBase" id="CBG26635">
    <property type="protein sequence ID" value="CBP46800"/>
    <property type="gene ID" value="WBGene00088049"/>
</dbReference>
<proteinExistence type="predicted"/>
<evidence type="ECO:0000313" key="3">
    <source>
        <dbReference type="WormBase" id="CBG26635"/>
    </source>
</evidence>
<dbReference type="InParanoid" id="B6IDZ9"/>